<gene>
    <name evidence="1" type="ORF">F2Q69_00029984</name>
</gene>
<name>A0A8S9S285_BRACR</name>
<proteinExistence type="predicted"/>
<dbReference type="EMBL" id="QGKX02000088">
    <property type="protein sequence ID" value="KAF3587237.1"/>
    <property type="molecule type" value="Genomic_DNA"/>
</dbReference>
<protein>
    <submittedName>
        <fullName evidence="1">Uncharacterized protein</fullName>
    </submittedName>
</protein>
<organism evidence="1 2">
    <name type="scientific">Brassica cretica</name>
    <name type="common">Mustard</name>
    <dbReference type="NCBI Taxonomy" id="69181"/>
    <lineage>
        <taxon>Eukaryota</taxon>
        <taxon>Viridiplantae</taxon>
        <taxon>Streptophyta</taxon>
        <taxon>Embryophyta</taxon>
        <taxon>Tracheophyta</taxon>
        <taxon>Spermatophyta</taxon>
        <taxon>Magnoliopsida</taxon>
        <taxon>eudicotyledons</taxon>
        <taxon>Gunneridae</taxon>
        <taxon>Pentapetalae</taxon>
        <taxon>rosids</taxon>
        <taxon>malvids</taxon>
        <taxon>Brassicales</taxon>
        <taxon>Brassicaceae</taxon>
        <taxon>Brassiceae</taxon>
        <taxon>Brassica</taxon>
    </lineage>
</organism>
<evidence type="ECO:0000313" key="1">
    <source>
        <dbReference type="EMBL" id="KAF3587237.1"/>
    </source>
</evidence>
<evidence type="ECO:0000313" key="2">
    <source>
        <dbReference type="Proteomes" id="UP000712600"/>
    </source>
</evidence>
<dbReference type="Proteomes" id="UP000712600">
    <property type="component" value="Unassembled WGS sequence"/>
</dbReference>
<comment type="caution">
    <text evidence="1">The sequence shown here is derived from an EMBL/GenBank/DDBJ whole genome shotgun (WGS) entry which is preliminary data.</text>
</comment>
<sequence>MFFRETRETEEDIRIMFYEARDKMKNMITLKKKSDPGKFAIPCLVKGLKVKPSKESFTFVDCSQRRSGGIIRDLEVQIGSALVPVDFHV</sequence>
<reference evidence="1" key="1">
    <citation type="submission" date="2019-12" db="EMBL/GenBank/DDBJ databases">
        <title>Genome sequencing and annotation of Brassica cretica.</title>
        <authorList>
            <person name="Studholme D.J."/>
            <person name="Sarris P."/>
        </authorList>
    </citation>
    <scope>NUCLEOTIDE SEQUENCE</scope>
    <source>
        <strain evidence="1">PFS-109/04</strain>
        <tissue evidence="1">Leaf</tissue>
    </source>
</reference>
<dbReference type="AlphaFoldDB" id="A0A8S9S285"/>
<accession>A0A8S9S285</accession>